<sequence>MTIVGVTAVIVVIFTVILVSLLSRSRVTESRTTVATSDELRVADKNFAYKMPPAPWAKDQGTQNDLSVTAFALHRADPDAWVALSVSDFKDRMPLQNELRDKVRDHLNRVFANLPPDLAFEPVKWAGHEASKCQFRGEHKTSGTVCVGEAYVMAYKGVGYWFYGWAGERDVGAVADQLDELRERFRTLDLREKWTDRVGNEIVHRSKDGKYKLSNYEAIWKVPPGSDPTTDGDKKADLLLQGQIKQARRDFPPKATLVVAILEGSGDAADVATAHVRKRFTPDPEVFGPTEITEITSDPAGDPPVGPETAGVPTYRLKASPGKEASRAAEKLIVYSAINVGNEIVVAYAYCSWTEREIWERRLVQFVGSLRP</sequence>
<gene>
    <name evidence="2" type="ORF">FRUB_09560</name>
</gene>
<dbReference type="Proteomes" id="UP000214646">
    <property type="component" value="Unassembled WGS sequence"/>
</dbReference>
<keyword evidence="1" id="KW-0812">Transmembrane</keyword>
<organism evidence="2 3">
    <name type="scientific">Fimbriiglobus ruber</name>
    <dbReference type="NCBI Taxonomy" id="1908690"/>
    <lineage>
        <taxon>Bacteria</taxon>
        <taxon>Pseudomonadati</taxon>
        <taxon>Planctomycetota</taxon>
        <taxon>Planctomycetia</taxon>
        <taxon>Gemmatales</taxon>
        <taxon>Gemmataceae</taxon>
        <taxon>Fimbriiglobus</taxon>
    </lineage>
</organism>
<feature type="transmembrane region" description="Helical" evidence="1">
    <location>
        <begin position="6"/>
        <end position="23"/>
    </location>
</feature>
<comment type="caution">
    <text evidence="2">The sequence shown here is derived from an EMBL/GenBank/DDBJ whole genome shotgun (WGS) entry which is preliminary data.</text>
</comment>
<reference evidence="3" key="1">
    <citation type="submission" date="2017-06" db="EMBL/GenBank/DDBJ databases">
        <title>Genome analysis of Fimbriiglobus ruber SP5, the first member of the order Planctomycetales with confirmed chitinolytic capability.</title>
        <authorList>
            <person name="Ravin N.V."/>
            <person name="Rakitin A.L."/>
            <person name="Ivanova A.A."/>
            <person name="Beletsky A.V."/>
            <person name="Kulichevskaya I.S."/>
            <person name="Mardanov A.V."/>
            <person name="Dedysh S.N."/>
        </authorList>
    </citation>
    <scope>NUCLEOTIDE SEQUENCE [LARGE SCALE GENOMIC DNA]</scope>
    <source>
        <strain evidence="3">SP5</strain>
    </source>
</reference>
<accession>A0A225D846</accession>
<evidence type="ECO:0000256" key="1">
    <source>
        <dbReference type="SAM" id="Phobius"/>
    </source>
</evidence>
<name>A0A225D846_9BACT</name>
<keyword evidence="1" id="KW-0472">Membrane</keyword>
<evidence type="ECO:0000313" key="3">
    <source>
        <dbReference type="Proteomes" id="UP000214646"/>
    </source>
</evidence>
<evidence type="ECO:0000313" key="2">
    <source>
        <dbReference type="EMBL" id="OWK34718.1"/>
    </source>
</evidence>
<dbReference type="AlphaFoldDB" id="A0A225D846"/>
<keyword evidence="1" id="KW-1133">Transmembrane helix</keyword>
<protein>
    <submittedName>
        <fullName evidence="2">Uncharacterized protein</fullName>
    </submittedName>
</protein>
<proteinExistence type="predicted"/>
<dbReference type="EMBL" id="NIDE01000019">
    <property type="protein sequence ID" value="OWK34718.1"/>
    <property type="molecule type" value="Genomic_DNA"/>
</dbReference>
<keyword evidence="3" id="KW-1185">Reference proteome</keyword>